<gene>
    <name evidence="1" type="ORF">ACOLOM_LOCUS13789</name>
</gene>
<dbReference type="Proteomes" id="UP000789525">
    <property type="component" value="Unassembled WGS sequence"/>
</dbReference>
<name>A0ACA9QZK1_9GLOM</name>
<feature type="non-terminal residue" evidence="1">
    <location>
        <position position="81"/>
    </location>
</feature>
<organism evidence="1 2">
    <name type="scientific">Acaulospora colombiana</name>
    <dbReference type="NCBI Taxonomy" id="27376"/>
    <lineage>
        <taxon>Eukaryota</taxon>
        <taxon>Fungi</taxon>
        <taxon>Fungi incertae sedis</taxon>
        <taxon>Mucoromycota</taxon>
        <taxon>Glomeromycotina</taxon>
        <taxon>Glomeromycetes</taxon>
        <taxon>Diversisporales</taxon>
        <taxon>Acaulosporaceae</taxon>
        <taxon>Acaulospora</taxon>
    </lineage>
</organism>
<accession>A0ACA9QZK1</accession>
<reference evidence="1" key="1">
    <citation type="submission" date="2021-06" db="EMBL/GenBank/DDBJ databases">
        <authorList>
            <person name="Kallberg Y."/>
            <person name="Tangrot J."/>
            <person name="Rosling A."/>
        </authorList>
    </citation>
    <scope>NUCLEOTIDE SEQUENCE</scope>
    <source>
        <strain evidence="1">CL356</strain>
    </source>
</reference>
<feature type="non-terminal residue" evidence="1">
    <location>
        <position position="1"/>
    </location>
</feature>
<keyword evidence="2" id="KW-1185">Reference proteome</keyword>
<protein>
    <submittedName>
        <fullName evidence="1">16864_t:CDS:1</fullName>
    </submittedName>
</protein>
<dbReference type="EMBL" id="CAJVPT010064891">
    <property type="protein sequence ID" value="CAG8771024.1"/>
    <property type="molecule type" value="Genomic_DNA"/>
</dbReference>
<sequence>NVTSSTTTKLQQEKYLQNDKMCGKLDLDAGEELAIFDALLTVLDLQVAYVVDVSENKTVCTVKPERLESLVAWLFLGIGGC</sequence>
<evidence type="ECO:0000313" key="1">
    <source>
        <dbReference type="EMBL" id="CAG8771024.1"/>
    </source>
</evidence>
<proteinExistence type="predicted"/>
<evidence type="ECO:0000313" key="2">
    <source>
        <dbReference type="Proteomes" id="UP000789525"/>
    </source>
</evidence>
<comment type="caution">
    <text evidence="1">The sequence shown here is derived from an EMBL/GenBank/DDBJ whole genome shotgun (WGS) entry which is preliminary data.</text>
</comment>